<evidence type="ECO:0000313" key="1">
    <source>
        <dbReference type="EMBL" id="VAW96553.1"/>
    </source>
</evidence>
<gene>
    <name evidence="1" type="ORF">MNBD_GAMMA20-2015</name>
</gene>
<reference evidence="1" key="1">
    <citation type="submission" date="2018-06" db="EMBL/GenBank/DDBJ databases">
        <authorList>
            <person name="Zhirakovskaya E."/>
        </authorList>
    </citation>
    <scope>NUCLEOTIDE SEQUENCE</scope>
</reference>
<accession>A0A3B1A952</accession>
<dbReference type="EMBL" id="UOFU01000098">
    <property type="protein sequence ID" value="VAW96553.1"/>
    <property type="molecule type" value="Genomic_DNA"/>
</dbReference>
<organism evidence="1">
    <name type="scientific">hydrothermal vent metagenome</name>
    <dbReference type="NCBI Taxonomy" id="652676"/>
    <lineage>
        <taxon>unclassified sequences</taxon>
        <taxon>metagenomes</taxon>
        <taxon>ecological metagenomes</taxon>
    </lineage>
</organism>
<sequence>MSIKHRHGHATHRDAIWAVIRDLHEFSVSEIEDKTRISHGSIKTYILGLTKAGYLKRTEHHHRAKVDNRFVANRWQLIKDIGVDAPRITRDGKRITQGLSRENMWHAMRILRDFSSKDLAAQASTDDVIIKHADAKNYIKYLHKAGYLIIVIPAKLGTQTRYRMPASRYTGPRPPMIQRTKQVFDPNTGKVVWPKQRDETKHDHGVRQYSLKRYARS</sequence>
<protein>
    <submittedName>
        <fullName evidence="1">Uncharacterized protein</fullName>
    </submittedName>
</protein>
<proteinExistence type="predicted"/>
<name>A0A3B1A952_9ZZZZ</name>
<dbReference type="AlphaFoldDB" id="A0A3B1A952"/>